<name>A0A645G293_9ZZZZ</name>
<dbReference type="EMBL" id="VSSQ01068839">
    <property type="protein sequence ID" value="MPN20977.1"/>
    <property type="molecule type" value="Genomic_DNA"/>
</dbReference>
<organism evidence="1">
    <name type="scientific">bioreactor metagenome</name>
    <dbReference type="NCBI Taxonomy" id="1076179"/>
    <lineage>
        <taxon>unclassified sequences</taxon>
        <taxon>metagenomes</taxon>
        <taxon>ecological metagenomes</taxon>
    </lineage>
</organism>
<evidence type="ECO:0000313" key="1">
    <source>
        <dbReference type="EMBL" id="MPN20977.1"/>
    </source>
</evidence>
<protein>
    <submittedName>
        <fullName evidence="1">Uncharacterized protein</fullName>
    </submittedName>
</protein>
<sequence>MLRTQEVIFQTCRQRIAFQTDNALITLAFFRSNGNDQITITDQRFQVSIFRDLALDARHTTHLLIVVAVDHREAQRTITLELNGDITGELQRRREQTGGNQ</sequence>
<proteinExistence type="predicted"/>
<gene>
    <name evidence="1" type="ORF">SDC9_168356</name>
</gene>
<comment type="caution">
    <text evidence="1">The sequence shown here is derived from an EMBL/GenBank/DDBJ whole genome shotgun (WGS) entry which is preliminary data.</text>
</comment>
<accession>A0A645G293</accession>
<dbReference type="AlphaFoldDB" id="A0A645G293"/>
<reference evidence="1" key="1">
    <citation type="submission" date="2019-08" db="EMBL/GenBank/DDBJ databases">
        <authorList>
            <person name="Kucharzyk K."/>
            <person name="Murdoch R.W."/>
            <person name="Higgins S."/>
            <person name="Loffler F."/>
        </authorList>
    </citation>
    <scope>NUCLEOTIDE SEQUENCE</scope>
</reference>